<evidence type="ECO:0000313" key="2">
    <source>
        <dbReference type="EMBL" id="MFC6333149.1"/>
    </source>
</evidence>
<keyword evidence="1" id="KW-1133">Transmembrane helix</keyword>
<dbReference type="InterPro" id="IPR031876">
    <property type="entry name" value="DUF4760"/>
</dbReference>
<dbReference type="RefSeq" id="WP_379234300.1">
    <property type="nucleotide sequence ID" value="NZ_JBHSTE010000003.1"/>
</dbReference>
<organism evidence="2 3">
    <name type="scientific">Paenibacillus septentrionalis</name>
    <dbReference type="NCBI Taxonomy" id="429342"/>
    <lineage>
        <taxon>Bacteria</taxon>
        <taxon>Bacillati</taxon>
        <taxon>Bacillota</taxon>
        <taxon>Bacilli</taxon>
        <taxon>Bacillales</taxon>
        <taxon>Paenibacillaceae</taxon>
        <taxon>Paenibacillus</taxon>
    </lineage>
</organism>
<proteinExistence type="predicted"/>
<dbReference type="EMBL" id="JBHSTE010000003">
    <property type="protein sequence ID" value="MFC6333149.1"/>
    <property type="molecule type" value="Genomic_DNA"/>
</dbReference>
<comment type="caution">
    <text evidence="2">The sequence shown here is derived from an EMBL/GenBank/DDBJ whole genome shotgun (WGS) entry which is preliminary data.</text>
</comment>
<evidence type="ECO:0000256" key="1">
    <source>
        <dbReference type="SAM" id="Phobius"/>
    </source>
</evidence>
<gene>
    <name evidence="2" type="ORF">ACFP56_10990</name>
</gene>
<evidence type="ECO:0000313" key="3">
    <source>
        <dbReference type="Proteomes" id="UP001596233"/>
    </source>
</evidence>
<sequence>MIETIRPYFEILYFFSGILLVGTLIIGIYQFKTLKEDIRLRNTRQSVEKSIEYMGWFAIEYLPASEKLSDIMRENNVPKYQGKINPSFLFDENYTEENFINNMADTVLKGNAHELVNQLEYFSAAMISGLADEKLSYAPLSRAFCNHIEKLYYGLICFSRQDNETEIYSNIIQLYLLWKNRMEKQDLLNQRREIDSRINTIPDNSIKPIGM</sequence>
<keyword evidence="1" id="KW-0472">Membrane</keyword>
<evidence type="ECO:0008006" key="4">
    <source>
        <dbReference type="Google" id="ProtNLM"/>
    </source>
</evidence>
<reference evidence="3" key="1">
    <citation type="journal article" date="2019" name="Int. J. Syst. Evol. Microbiol.">
        <title>The Global Catalogue of Microorganisms (GCM) 10K type strain sequencing project: providing services to taxonomists for standard genome sequencing and annotation.</title>
        <authorList>
            <consortium name="The Broad Institute Genomics Platform"/>
            <consortium name="The Broad Institute Genome Sequencing Center for Infectious Disease"/>
            <person name="Wu L."/>
            <person name="Ma J."/>
        </authorList>
    </citation>
    <scope>NUCLEOTIDE SEQUENCE [LARGE SCALE GENOMIC DNA]</scope>
    <source>
        <strain evidence="3">PCU 280</strain>
    </source>
</reference>
<protein>
    <recommendedName>
        <fullName evidence="4">DUF4760 domain-containing protein</fullName>
    </recommendedName>
</protein>
<accession>A0ABW1V2Z7</accession>
<dbReference type="Pfam" id="PF15956">
    <property type="entry name" value="DUF4760"/>
    <property type="match status" value="1"/>
</dbReference>
<feature type="transmembrane region" description="Helical" evidence="1">
    <location>
        <begin position="12"/>
        <end position="31"/>
    </location>
</feature>
<keyword evidence="3" id="KW-1185">Reference proteome</keyword>
<dbReference type="Proteomes" id="UP001596233">
    <property type="component" value="Unassembled WGS sequence"/>
</dbReference>
<name>A0ABW1V2Z7_9BACL</name>
<keyword evidence="1" id="KW-0812">Transmembrane</keyword>